<organism evidence="1 2">
    <name type="scientific">Apiospora marii</name>
    <dbReference type="NCBI Taxonomy" id="335849"/>
    <lineage>
        <taxon>Eukaryota</taxon>
        <taxon>Fungi</taxon>
        <taxon>Dikarya</taxon>
        <taxon>Ascomycota</taxon>
        <taxon>Pezizomycotina</taxon>
        <taxon>Sordariomycetes</taxon>
        <taxon>Xylariomycetidae</taxon>
        <taxon>Amphisphaeriales</taxon>
        <taxon>Apiosporaceae</taxon>
        <taxon>Apiospora</taxon>
    </lineage>
</organism>
<sequence length="16" mass="1705">LTLNRADPAASSETRC</sequence>
<evidence type="ECO:0000313" key="1">
    <source>
        <dbReference type="EMBL" id="KAK8036356.1"/>
    </source>
</evidence>
<gene>
    <name evidence="1" type="ORF">PG991_001493</name>
</gene>
<reference evidence="1 2" key="1">
    <citation type="submission" date="2023-01" db="EMBL/GenBank/DDBJ databases">
        <title>Analysis of 21 Apiospora genomes using comparative genomics revels a genus with tremendous synthesis potential of carbohydrate active enzymes and secondary metabolites.</title>
        <authorList>
            <person name="Sorensen T."/>
        </authorList>
    </citation>
    <scope>NUCLEOTIDE SEQUENCE [LARGE SCALE GENOMIC DNA]</scope>
    <source>
        <strain evidence="1 2">CBS 20057</strain>
    </source>
</reference>
<evidence type="ECO:0000313" key="2">
    <source>
        <dbReference type="Proteomes" id="UP001396898"/>
    </source>
</evidence>
<dbReference type="EMBL" id="JAQQWI010000004">
    <property type="protein sequence ID" value="KAK8036356.1"/>
    <property type="molecule type" value="Genomic_DNA"/>
</dbReference>
<name>A0ABR1SPT9_9PEZI</name>
<proteinExistence type="predicted"/>
<comment type="caution">
    <text evidence="1">The sequence shown here is derived from an EMBL/GenBank/DDBJ whole genome shotgun (WGS) entry which is preliminary data.</text>
</comment>
<feature type="non-terminal residue" evidence="1">
    <location>
        <position position="1"/>
    </location>
</feature>
<protein>
    <submittedName>
        <fullName evidence="1">Uncharacterized protein</fullName>
    </submittedName>
</protein>
<dbReference type="Proteomes" id="UP001396898">
    <property type="component" value="Unassembled WGS sequence"/>
</dbReference>
<keyword evidence="2" id="KW-1185">Reference proteome</keyword>
<accession>A0ABR1SPT9</accession>